<dbReference type="SUPFAM" id="SSF52047">
    <property type="entry name" value="RNI-like"/>
    <property type="match status" value="1"/>
</dbReference>
<keyword evidence="4" id="KW-1185">Reference proteome</keyword>
<dbReference type="Gene3D" id="3.80.10.10">
    <property type="entry name" value="Ribonuclease Inhibitor"/>
    <property type="match status" value="1"/>
</dbReference>
<evidence type="ECO:0000259" key="2">
    <source>
        <dbReference type="PROSITE" id="PS51379"/>
    </source>
</evidence>
<dbReference type="PANTHER" id="PTHR13382">
    <property type="entry name" value="MITOCHONDRIAL ATP SYNTHASE COUPLING FACTOR B"/>
    <property type="match status" value="1"/>
</dbReference>
<dbReference type="GO" id="GO:0005737">
    <property type="term" value="C:cytoplasm"/>
    <property type="evidence" value="ECO:0007669"/>
    <property type="project" value="TreeGrafter"/>
</dbReference>
<dbReference type="PANTHER" id="PTHR13382:SF16">
    <property type="entry name" value="F-BOX PROTEIN SKIP28"/>
    <property type="match status" value="1"/>
</dbReference>
<name>A0A835KRM3_9POAL</name>
<dbReference type="PROSITE" id="PS51379">
    <property type="entry name" value="4FE4S_FER_2"/>
    <property type="match status" value="1"/>
</dbReference>
<dbReference type="Proteomes" id="UP000636709">
    <property type="component" value="Unassembled WGS sequence"/>
</dbReference>
<dbReference type="EMBL" id="JACEFO010000353">
    <property type="protein sequence ID" value="KAF8772863.1"/>
    <property type="molecule type" value="Genomic_DNA"/>
</dbReference>
<comment type="caution">
    <text evidence="3">The sequence shown here is derived from an EMBL/GenBank/DDBJ whole genome shotgun (WGS) entry which is preliminary data.</text>
</comment>
<dbReference type="AlphaFoldDB" id="A0A835KRM3"/>
<gene>
    <name evidence="3" type="ORF">HU200_005253</name>
</gene>
<sequence length="327" mass="35603">MLPTTATASAPPPPPPPPAAGAGASASASASGEPHAALILALGHMRLRELLACARACRGLREAVAGDPLLWRRLVVEPPLSNRITDEALLALADRARGTLRSLHLLGCPRVSDAGLLRVVQRNPGVTELFVPKCTGLTADGLVKIIQFLHECKGNLSRVRLHGICRMTNHHLDVINSLICRSSQHDAHALYYNHRVREVLNTDDGRPIDVDVCPLCRNVRLVFDCTRTDCREVKDVWSRCRGCSFCVARCETCGGCIDLEELGETGLACSDFLCMDCWLKLPKCSTCNRPYCERHSNLKENLSPSGEFTCQECTAFATSFESLGDGD</sequence>
<dbReference type="InterPro" id="IPR036047">
    <property type="entry name" value="F-box-like_dom_sf"/>
</dbReference>
<dbReference type="Pfam" id="PF12937">
    <property type="entry name" value="F-box-like"/>
    <property type="match status" value="1"/>
</dbReference>
<feature type="domain" description="4Fe-4S ferredoxin-type" evidence="2">
    <location>
        <begin position="230"/>
        <end position="262"/>
    </location>
</feature>
<organism evidence="3 4">
    <name type="scientific">Digitaria exilis</name>
    <dbReference type="NCBI Taxonomy" id="1010633"/>
    <lineage>
        <taxon>Eukaryota</taxon>
        <taxon>Viridiplantae</taxon>
        <taxon>Streptophyta</taxon>
        <taxon>Embryophyta</taxon>
        <taxon>Tracheophyta</taxon>
        <taxon>Spermatophyta</taxon>
        <taxon>Magnoliopsida</taxon>
        <taxon>Liliopsida</taxon>
        <taxon>Poales</taxon>
        <taxon>Poaceae</taxon>
        <taxon>PACMAD clade</taxon>
        <taxon>Panicoideae</taxon>
        <taxon>Panicodae</taxon>
        <taxon>Paniceae</taxon>
        <taxon>Anthephorinae</taxon>
        <taxon>Digitaria</taxon>
    </lineage>
</organism>
<feature type="compositionally biased region" description="Pro residues" evidence="1">
    <location>
        <begin position="10"/>
        <end position="19"/>
    </location>
</feature>
<evidence type="ECO:0000313" key="3">
    <source>
        <dbReference type="EMBL" id="KAF8772863.1"/>
    </source>
</evidence>
<dbReference type="OrthoDB" id="10044893at2759"/>
<dbReference type="InterPro" id="IPR001810">
    <property type="entry name" value="F-box_dom"/>
</dbReference>
<evidence type="ECO:0000256" key="1">
    <source>
        <dbReference type="SAM" id="MobiDB-lite"/>
    </source>
</evidence>
<dbReference type="InterPro" id="IPR017896">
    <property type="entry name" value="4Fe4S_Fe-S-bd"/>
</dbReference>
<dbReference type="PROSITE" id="PS00198">
    <property type="entry name" value="4FE4S_FER_1"/>
    <property type="match status" value="1"/>
</dbReference>
<feature type="region of interest" description="Disordered" evidence="1">
    <location>
        <begin position="1"/>
        <end position="28"/>
    </location>
</feature>
<reference evidence="3" key="1">
    <citation type="submission" date="2020-07" db="EMBL/GenBank/DDBJ databases">
        <title>Genome sequence and genetic diversity analysis of an under-domesticated orphan crop, white fonio (Digitaria exilis).</title>
        <authorList>
            <person name="Bennetzen J.L."/>
            <person name="Chen S."/>
            <person name="Ma X."/>
            <person name="Wang X."/>
            <person name="Yssel A.E.J."/>
            <person name="Chaluvadi S.R."/>
            <person name="Johnson M."/>
            <person name="Gangashetty P."/>
            <person name="Hamidou F."/>
            <person name="Sanogo M.D."/>
            <person name="Zwaenepoel A."/>
            <person name="Wallace J."/>
            <person name="Van De Peer Y."/>
            <person name="Van Deynze A."/>
        </authorList>
    </citation>
    <scope>NUCLEOTIDE SEQUENCE</scope>
    <source>
        <tissue evidence="3">Leaves</tissue>
    </source>
</reference>
<dbReference type="SUPFAM" id="SSF81383">
    <property type="entry name" value="F-box domain"/>
    <property type="match status" value="1"/>
</dbReference>
<evidence type="ECO:0000313" key="4">
    <source>
        <dbReference type="Proteomes" id="UP000636709"/>
    </source>
</evidence>
<proteinExistence type="predicted"/>
<protein>
    <recommendedName>
        <fullName evidence="2">4Fe-4S ferredoxin-type domain-containing protein</fullName>
    </recommendedName>
</protein>
<dbReference type="InterPro" id="IPR032675">
    <property type="entry name" value="LRR_dom_sf"/>
</dbReference>
<dbReference type="InterPro" id="IPR017900">
    <property type="entry name" value="4Fe4S_Fe_S_CS"/>
</dbReference>
<dbReference type="InterPro" id="IPR050648">
    <property type="entry name" value="F-box_LRR-repeat"/>
</dbReference>
<accession>A0A835KRM3</accession>